<dbReference type="Proteomes" id="UP001160625">
    <property type="component" value="Unassembled WGS sequence"/>
</dbReference>
<dbReference type="Pfam" id="PF26549">
    <property type="entry name" value="Tricorn_N"/>
    <property type="match status" value="1"/>
</dbReference>
<dbReference type="InterPro" id="IPR011042">
    <property type="entry name" value="6-blade_b-propeller_TolB-like"/>
</dbReference>
<dbReference type="InterPro" id="IPR011059">
    <property type="entry name" value="Metal-dep_hydrolase_composite"/>
</dbReference>
<dbReference type="PANTHER" id="PTHR36842">
    <property type="entry name" value="PROTEIN TOLB HOMOLOG"/>
    <property type="match status" value="1"/>
</dbReference>
<name>A0ABT6MXK2_9SPHN</name>
<feature type="signal peptide" evidence="2">
    <location>
        <begin position="1"/>
        <end position="19"/>
    </location>
</feature>
<dbReference type="InterPro" id="IPR006680">
    <property type="entry name" value="Amidohydro-rel"/>
</dbReference>
<comment type="similarity">
    <text evidence="1">Belongs to the TolB family.</text>
</comment>
<dbReference type="Gene3D" id="2.120.10.30">
    <property type="entry name" value="TolB, C-terminal domain"/>
    <property type="match status" value="2"/>
</dbReference>
<dbReference type="InterPro" id="IPR032466">
    <property type="entry name" value="Metal_Hydrolase"/>
</dbReference>
<dbReference type="Pfam" id="PF01979">
    <property type="entry name" value="Amidohydro_1"/>
    <property type="match status" value="1"/>
</dbReference>
<dbReference type="InterPro" id="IPR011659">
    <property type="entry name" value="WD40"/>
</dbReference>
<accession>A0ABT6MXK2</accession>
<feature type="domain" description="Amidohydrolase-related" evidence="3">
    <location>
        <begin position="992"/>
        <end position="1055"/>
    </location>
</feature>
<dbReference type="RefSeq" id="WP_281043068.1">
    <property type="nucleotide sequence ID" value="NZ_JARYGZ010000001.1"/>
</dbReference>
<evidence type="ECO:0000256" key="2">
    <source>
        <dbReference type="SAM" id="SignalP"/>
    </source>
</evidence>
<dbReference type="PANTHER" id="PTHR36842:SF1">
    <property type="entry name" value="PROTEIN TOLB"/>
    <property type="match status" value="1"/>
</dbReference>
<protein>
    <submittedName>
        <fullName evidence="4">Amidohydrolase family protein</fullName>
    </submittedName>
</protein>
<feature type="chain" id="PRO_5046115533" evidence="2">
    <location>
        <begin position="20"/>
        <end position="1093"/>
    </location>
</feature>
<dbReference type="SUPFAM" id="SSF69304">
    <property type="entry name" value="Tricorn protease N-terminal domain"/>
    <property type="match status" value="2"/>
</dbReference>
<dbReference type="EMBL" id="JARYGZ010000001">
    <property type="protein sequence ID" value="MDH7637726.1"/>
    <property type="molecule type" value="Genomic_DNA"/>
</dbReference>
<keyword evidence="5" id="KW-1185">Reference proteome</keyword>
<dbReference type="Gene3D" id="2.30.40.10">
    <property type="entry name" value="Urease, subunit C, domain 1"/>
    <property type="match status" value="2"/>
</dbReference>
<proteinExistence type="inferred from homology"/>
<dbReference type="SUPFAM" id="SSF51338">
    <property type="entry name" value="Composite domain of metallo-dependent hydrolases"/>
    <property type="match status" value="1"/>
</dbReference>
<reference evidence="4" key="1">
    <citation type="submission" date="2023-04" db="EMBL/GenBank/DDBJ databases">
        <title>Sphingomonas sp. MAHUQ-71 isolated from rice field.</title>
        <authorList>
            <person name="Huq M.A."/>
        </authorList>
    </citation>
    <scope>NUCLEOTIDE SEQUENCE</scope>
    <source>
        <strain evidence="4">MAHUQ-71</strain>
    </source>
</reference>
<dbReference type="SUPFAM" id="SSF51556">
    <property type="entry name" value="Metallo-dependent hydrolases"/>
    <property type="match status" value="1"/>
</dbReference>
<keyword evidence="2" id="KW-0732">Signal</keyword>
<dbReference type="Pfam" id="PF07676">
    <property type="entry name" value="PD40"/>
    <property type="match status" value="1"/>
</dbReference>
<gene>
    <name evidence="4" type="ORF">QGN17_03185</name>
</gene>
<evidence type="ECO:0000313" key="5">
    <source>
        <dbReference type="Proteomes" id="UP001160625"/>
    </source>
</evidence>
<evidence type="ECO:0000259" key="3">
    <source>
        <dbReference type="Pfam" id="PF01979"/>
    </source>
</evidence>
<evidence type="ECO:0000256" key="1">
    <source>
        <dbReference type="ARBA" id="ARBA00009820"/>
    </source>
</evidence>
<sequence>MRGASAGILALLLAGSAMATVPTNGIGSDGRTQQAPGQSLPMQPARTIRIHAHSGTWMSLDISRDGRRLLFDMLGDLYTMPLSGGPARQLTQGLGFDTQPTFSPDGRSILFVSDRSGADNLWVADADGGHPRQISFGDDDAVLVSPAWAADGRSVFVSRYRADLNNVELWRYGLDGSAELLVPIQPNADAPRSAWQSALGAVAAPDGEWLYYAKRIGGIDFDEVDSWTIVRRDLKTGRETSIVAGAGSRGADHDTAFRPALSPDGRLLAYEVRTAGQTRLRLRDLVTGTDRLLAAPLDPDQLEASLWQDIMPRYAFTPDGKAIVISRAGGFDRIALDGGATRRLALDADMRVDVGPSTRHAISDSSGPVKARLIQAPVASPDGQRLAYMALGGLYVQAAVDGAAPRRLPTGADIVAEPGWSPDGTWLTYVSWSEEAGGTVWMIKADGSGPPKAVSRLPAFYTAPAFTPDGTRILAFRSAQAARQQTNFEFPRVRDAELVEMSVAGGDARVVTHGEIGGRPQFVGGGQSVTIKDRNGLIAVDLATGATHPVARILGPGWYFMPGSVPADDLRISPGGRYLLAGIAQQLFLVEVPEGGKVADLTDPALPKRRITTGGVDYFEWGAGDEIQWSVGSSFRREPLSAVLPLATGAPALPPSQPPAIAMNVEVPRAVPEGKLLLRGARVLTMAQGDRIIDDADILVDHDRIAAVGPRGSFTLPADTTIRDVTGKVIVPGFIDEHDHIGEIRRDVLSTEDWGLRARLAYGVTTSFDPSTLSIDMLSYQDMLDAGLMTGPRLRSTGMAIFSMNRFASLDQVRAVQQRYRQDYGLGNIKEYRTGNRRVREWMAMAAREEGLQPTTEGALSMKLDLSQILDGFAGNEHALAAAPLGDDVIGLLVAMHTSYSTTLMVTNGGPEASDWFIVHRNPSEDAKIRQFWTPPAIEQKLIDRPGLPLQDYRFQPIAADAARVAKAGGLVGMGAHGEVPGIGFHWEMEAHAMGGMTPMAILHAATAGSAETIGRLADLGTIEPGKLADLVVLDRDPLADIRNTTSIDMVMRGGFLYLGSTLDELWPQRVPLAEPWFRRAAPDQWLPSNQAP</sequence>
<evidence type="ECO:0000313" key="4">
    <source>
        <dbReference type="EMBL" id="MDH7637726.1"/>
    </source>
</evidence>
<organism evidence="4 5">
    <name type="scientific">Sphingomonas oryzagri</name>
    <dbReference type="NCBI Taxonomy" id="3042314"/>
    <lineage>
        <taxon>Bacteria</taxon>
        <taxon>Pseudomonadati</taxon>
        <taxon>Pseudomonadota</taxon>
        <taxon>Alphaproteobacteria</taxon>
        <taxon>Sphingomonadales</taxon>
        <taxon>Sphingomonadaceae</taxon>
        <taxon>Sphingomonas</taxon>
    </lineage>
</organism>
<comment type="caution">
    <text evidence="4">The sequence shown here is derived from an EMBL/GenBank/DDBJ whole genome shotgun (WGS) entry which is preliminary data.</text>
</comment>